<reference evidence="2 3" key="1">
    <citation type="submission" date="2018-05" db="EMBL/GenBank/DDBJ databases">
        <title>Genomic Encyclopedia of Type Strains, Phase IV (KMG-IV): sequencing the most valuable type-strain genomes for metagenomic binning, comparative biology and taxonomic classification.</title>
        <authorList>
            <person name="Goeker M."/>
        </authorList>
    </citation>
    <scope>NUCLEOTIDE SEQUENCE [LARGE SCALE GENOMIC DNA]</scope>
    <source>
        <strain evidence="2 3">DSM 16097</strain>
    </source>
</reference>
<dbReference type="AlphaFoldDB" id="A0A316GN99"/>
<feature type="transmembrane region" description="Helical" evidence="1">
    <location>
        <begin position="31"/>
        <end position="57"/>
    </location>
</feature>
<gene>
    <name evidence="2" type="ORF">C7455_101669</name>
</gene>
<sequence>MTLVFLPAHMAALDENRPFATALRAWFDTDAFVAVLPGVFTWVLFLGPVWLVLRLWITRQGDRAIGPRPAVFPVWMTICVIFMLLELQLADADALRTPPRPFALIPASFDLLFEGLLTVKMTGVKVMFLVYRKMRPRDAIEIGAAGPVISRR</sequence>
<dbReference type="Proteomes" id="UP000245708">
    <property type="component" value="Unassembled WGS sequence"/>
</dbReference>
<dbReference type="EMBL" id="QGGW01000001">
    <property type="protein sequence ID" value="PWK62640.1"/>
    <property type="molecule type" value="Genomic_DNA"/>
</dbReference>
<name>A0A316GN99_9RHOB</name>
<keyword evidence="1" id="KW-1133">Transmembrane helix</keyword>
<dbReference type="RefSeq" id="WP_170118981.1">
    <property type="nucleotide sequence ID" value="NZ_QGGW01000001.1"/>
</dbReference>
<feature type="transmembrane region" description="Helical" evidence="1">
    <location>
        <begin position="69"/>
        <end position="89"/>
    </location>
</feature>
<keyword evidence="3" id="KW-1185">Reference proteome</keyword>
<keyword evidence="1" id="KW-0812">Transmembrane</keyword>
<accession>A0A316GN99</accession>
<keyword evidence="1" id="KW-0472">Membrane</keyword>
<proteinExistence type="predicted"/>
<comment type="caution">
    <text evidence="2">The sequence shown here is derived from an EMBL/GenBank/DDBJ whole genome shotgun (WGS) entry which is preliminary data.</text>
</comment>
<evidence type="ECO:0000256" key="1">
    <source>
        <dbReference type="SAM" id="Phobius"/>
    </source>
</evidence>
<protein>
    <submittedName>
        <fullName evidence="2">Uncharacterized protein</fullName>
    </submittedName>
</protein>
<feature type="transmembrane region" description="Helical" evidence="1">
    <location>
        <begin position="109"/>
        <end position="131"/>
    </location>
</feature>
<organism evidence="2 3">
    <name type="scientific">Roseicyclus mahoneyensis</name>
    <dbReference type="NCBI Taxonomy" id="164332"/>
    <lineage>
        <taxon>Bacteria</taxon>
        <taxon>Pseudomonadati</taxon>
        <taxon>Pseudomonadota</taxon>
        <taxon>Alphaproteobacteria</taxon>
        <taxon>Rhodobacterales</taxon>
        <taxon>Roseobacteraceae</taxon>
        <taxon>Roseicyclus</taxon>
    </lineage>
</organism>
<evidence type="ECO:0000313" key="3">
    <source>
        <dbReference type="Proteomes" id="UP000245708"/>
    </source>
</evidence>
<evidence type="ECO:0000313" key="2">
    <source>
        <dbReference type="EMBL" id="PWK62640.1"/>
    </source>
</evidence>